<dbReference type="RefSeq" id="WP_090409174.1">
    <property type="nucleotide sequence ID" value="NZ_FNKM01000002.1"/>
</dbReference>
<sequence length="383" mass="40534">MTALLLAPHARRLSAACVLLGAFSAAQAQDECQLNVSDSRLDFGSMNRAAQNDAAAQRLLGERRLSLTFNCPNPSDPSLFYRAVAASAQRLQFTEHGSYAIHASDGVLDGQAVTLGLLPASGQPPIVTGTTLDWRPGHGIAPVENGTLLTGKHFTLQLSVSAWADSAATRVREATTWEVSGTLYNLPSDRYRELTLLAQFAPVACVPQLSNGGLVDYGTLLAKDLGADNETPLPTRTLQFSVSCDAATPFALKMHDNRNGSATGGTDETAYGLDLDNSGNKIGRYYVNIDPAEFSADALGTLYRTDSTSGGAAWSSSSSRQIPIAANSLMGFTDRAASTLGPVPIQNLAGTVRIKAYLAPTQNLDLRSVVRINGSGTLEIIYL</sequence>
<accession>A0A1H1IYM7</accession>
<gene>
    <name evidence="3" type="ORF">FIV39_01740</name>
    <name evidence="2" type="ORF">SAMN04490186_6393</name>
</gene>
<dbReference type="Proteomes" id="UP000317267">
    <property type="component" value="Unassembled WGS sequence"/>
</dbReference>
<evidence type="ECO:0000313" key="3">
    <source>
        <dbReference type="EMBL" id="TWR70082.1"/>
    </source>
</evidence>
<dbReference type="InterPro" id="IPR010546">
    <property type="entry name" value="DUF1120"/>
</dbReference>
<dbReference type="Pfam" id="PF06551">
    <property type="entry name" value="DUF1120"/>
    <property type="match status" value="1"/>
</dbReference>
<protein>
    <submittedName>
        <fullName evidence="3">DUF1120 domain-containing protein</fullName>
    </submittedName>
</protein>
<evidence type="ECO:0000313" key="5">
    <source>
        <dbReference type="Proteomes" id="UP000317267"/>
    </source>
</evidence>
<organism evidence="3 5">
    <name type="scientific">Pseudomonas grimontii</name>
    <dbReference type="NCBI Taxonomy" id="129847"/>
    <lineage>
        <taxon>Bacteria</taxon>
        <taxon>Pseudomonadati</taxon>
        <taxon>Pseudomonadota</taxon>
        <taxon>Gammaproteobacteria</taxon>
        <taxon>Pseudomonadales</taxon>
        <taxon>Pseudomonadaceae</taxon>
        <taxon>Pseudomonas</taxon>
    </lineage>
</organism>
<proteinExistence type="predicted"/>
<evidence type="ECO:0000256" key="1">
    <source>
        <dbReference type="SAM" id="SignalP"/>
    </source>
</evidence>
<feature type="chain" id="PRO_5044371727" evidence="1">
    <location>
        <begin position="29"/>
        <end position="383"/>
    </location>
</feature>
<comment type="caution">
    <text evidence="3">The sequence shown here is derived from an EMBL/GenBank/DDBJ whole genome shotgun (WGS) entry which is preliminary data.</text>
</comment>
<dbReference type="EMBL" id="FNKM01000002">
    <property type="protein sequence ID" value="SDR42388.1"/>
    <property type="molecule type" value="Genomic_DNA"/>
</dbReference>
<evidence type="ECO:0000313" key="2">
    <source>
        <dbReference type="EMBL" id="SDR42388.1"/>
    </source>
</evidence>
<reference evidence="3 5" key="2">
    <citation type="submission" date="2019-06" db="EMBL/GenBank/DDBJ databases">
        <title>Pseudomonas bimorpha sp. nov. isolated from bovine raw milk and skim milk concentrate.</title>
        <authorList>
            <person name="Hofmann K."/>
            <person name="Huptas C."/>
            <person name="Doll E."/>
            <person name="Scherer S."/>
            <person name="Wenning M."/>
        </authorList>
    </citation>
    <scope>NUCLEOTIDE SEQUENCE [LARGE SCALE GENOMIC DNA]</scope>
    <source>
        <strain evidence="3 5">DSM 17515</strain>
    </source>
</reference>
<reference evidence="2 4" key="1">
    <citation type="submission" date="2016-10" db="EMBL/GenBank/DDBJ databases">
        <authorList>
            <person name="Varghese N."/>
            <person name="Submissions S."/>
        </authorList>
    </citation>
    <scope>NUCLEOTIDE SEQUENCE [LARGE SCALE GENOMIC DNA]</scope>
    <source>
        <strain evidence="2 4">BS2976</strain>
    </source>
</reference>
<keyword evidence="1" id="KW-0732">Signal</keyword>
<dbReference type="AlphaFoldDB" id="A0A1H1IYM7"/>
<keyword evidence="4" id="KW-1185">Reference proteome</keyword>
<dbReference type="EMBL" id="VFES01000001">
    <property type="protein sequence ID" value="TWR70082.1"/>
    <property type="molecule type" value="Genomic_DNA"/>
</dbReference>
<feature type="signal peptide" evidence="1">
    <location>
        <begin position="1"/>
        <end position="28"/>
    </location>
</feature>
<name>A0A1H1IYM7_9PSED</name>
<dbReference type="OrthoDB" id="6602106at2"/>
<evidence type="ECO:0000313" key="4">
    <source>
        <dbReference type="Proteomes" id="UP000198740"/>
    </source>
</evidence>
<dbReference type="Proteomes" id="UP000198740">
    <property type="component" value="Unassembled WGS sequence"/>
</dbReference>